<keyword evidence="3" id="KW-0560">Oxidoreductase</keyword>
<dbReference type="PRINTS" id="PR00081">
    <property type="entry name" value="GDHRDH"/>
</dbReference>
<reference evidence="6" key="1">
    <citation type="submission" date="2016-10" db="EMBL/GenBank/DDBJ databases">
        <authorList>
            <person name="Varghese N."/>
            <person name="Submissions S."/>
        </authorList>
    </citation>
    <scope>NUCLEOTIDE SEQUENCE [LARGE SCALE GENOMIC DNA]</scope>
    <source>
        <strain evidence="6">DSM 21743</strain>
    </source>
</reference>
<sequence>MTTTLITGANRGLGRDTARQLLEAGHTVWLGARDEASGRAAAADLGARFVHLDVTDDDSVAAALDQVGVAGGLDVLVNNAGIARYGMRSADALAVLDTNVVGIVRVTEAALPLLRRSAHPVVVNVSSALGSFTANHDTVRPASHFVSGLYGVSKAAVSMLTVQYARAVPEVTFVAVEPGYSQTGLGDVDHSGGQPVEDGAAVIARWAQAGPGIPTGTFQEAGGVLGW</sequence>
<dbReference type="InterPro" id="IPR020904">
    <property type="entry name" value="Sc_DH/Rdtase_CS"/>
</dbReference>
<dbReference type="Gene3D" id="3.40.50.720">
    <property type="entry name" value="NAD(P)-binding Rossmann-like Domain"/>
    <property type="match status" value="1"/>
</dbReference>
<dbReference type="PROSITE" id="PS00061">
    <property type="entry name" value="ADH_SHORT"/>
    <property type="match status" value="1"/>
</dbReference>
<evidence type="ECO:0000256" key="1">
    <source>
        <dbReference type="ARBA" id="ARBA00006484"/>
    </source>
</evidence>
<dbReference type="EMBL" id="LT629799">
    <property type="protein sequence ID" value="SDU88329.1"/>
    <property type="molecule type" value="Genomic_DNA"/>
</dbReference>
<accession>A0A1H2M578</accession>
<comment type="similarity">
    <text evidence="1 4">Belongs to the short-chain dehydrogenases/reductases (SDR) family.</text>
</comment>
<evidence type="ECO:0000256" key="4">
    <source>
        <dbReference type="RuleBase" id="RU000363"/>
    </source>
</evidence>
<dbReference type="Pfam" id="PF00106">
    <property type="entry name" value="adh_short"/>
    <property type="match status" value="1"/>
</dbReference>
<evidence type="ECO:0000256" key="2">
    <source>
        <dbReference type="ARBA" id="ARBA00022857"/>
    </source>
</evidence>
<dbReference type="SUPFAM" id="SSF51735">
    <property type="entry name" value="NAD(P)-binding Rossmann-fold domains"/>
    <property type="match status" value="1"/>
</dbReference>
<dbReference type="RefSeq" id="WP_172825762.1">
    <property type="nucleotide sequence ID" value="NZ_LT629799.1"/>
</dbReference>
<evidence type="ECO:0000313" key="5">
    <source>
        <dbReference type="EMBL" id="SDU88329.1"/>
    </source>
</evidence>
<dbReference type="PANTHER" id="PTHR43490:SF99">
    <property type="entry name" value="SHORT-CHAIN DEHYDROGENASE_REDUCTASE"/>
    <property type="match status" value="1"/>
</dbReference>
<keyword evidence="2" id="KW-0521">NADP</keyword>
<name>A0A1H2M578_9ACTN</name>
<keyword evidence="6" id="KW-1185">Reference proteome</keyword>
<protein>
    <submittedName>
        <fullName evidence="5">Short chain dehydrogenase</fullName>
    </submittedName>
</protein>
<dbReference type="InterPro" id="IPR036291">
    <property type="entry name" value="NAD(P)-bd_dom_sf"/>
</dbReference>
<evidence type="ECO:0000313" key="6">
    <source>
        <dbReference type="Proteomes" id="UP000198825"/>
    </source>
</evidence>
<dbReference type="AlphaFoldDB" id="A0A1H2M578"/>
<dbReference type="InterPro" id="IPR002347">
    <property type="entry name" value="SDR_fam"/>
</dbReference>
<gene>
    <name evidence="5" type="ORF">SAMN04488544_1416</name>
</gene>
<dbReference type="GO" id="GO:0016491">
    <property type="term" value="F:oxidoreductase activity"/>
    <property type="evidence" value="ECO:0007669"/>
    <property type="project" value="UniProtKB-KW"/>
</dbReference>
<dbReference type="Proteomes" id="UP000198825">
    <property type="component" value="Chromosome I"/>
</dbReference>
<evidence type="ECO:0000256" key="3">
    <source>
        <dbReference type="ARBA" id="ARBA00023002"/>
    </source>
</evidence>
<dbReference type="STRING" id="546874.SAMN04488544_1416"/>
<dbReference type="PRINTS" id="PR00080">
    <property type="entry name" value="SDRFAMILY"/>
</dbReference>
<organism evidence="5 6">
    <name type="scientific">Microlunatus sagamiharensis</name>
    <dbReference type="NCBI Taxonomy" id="546874"/>
    <lineage>
        <taxon>Bacteria</taxon>
        <taxon>Bacillati</taxon>
        <taxon>Actinomycetota</taxon>
        <taxon>Actinomycetes</taxon>
        <taxon>Propionibacteriales</taxon>
        <taxon>Propionibacteriaceae</taxon>
        <taxon>Microlunatus</taxon>
    </lineage>
</organism>
<dbReference type="PANTHER" id="PTHR43490">
    <property type="entry name" value="(+)-NEOMENTHOL DEHYDROGENASE"/>
    <property type="match status" value="1"/>
</dbReference>
<proteinExistence type="inferred from homology"/>